<dbReference type="Proteomes" id="UP000240883">
    <property type="component" value="Unassembled WGS sequence"/>
</dbReference>
<keyword evidence="3 6" id="KW-1133">Transmembrane helix</keyword>
<evidence type="ECO:0000259" key="7">
    <source>
        <dbReference type="Pfam" id="PF20684"/>
    </source>
</evidence>
<evidence type="ECO:0000256" key="6">
    <source>
        <dbReference type="SAM" id="Phobius"/>
    </source>
</evidence>
<name>A0A2T2P0T7_CORCC</name>
<evidence type="ECO:0000256" key="5">
    <source>
        <dbReference type="ARBA" id="ARBA00038359"/>
    </source>
</evidence>
<dbReference type="AlphaFoldDB" id="A0A2T2P0T7"/>
<feature type="transmembrane region" description="Helical" evidence="6">
    <location>
        <begin position="226"/>
        <end position="248"/>
    </location>
</feature>
<feature type="transmembrane region" description="Helical" evidence="6">
    <location>
        <begin position="117"/>
        <end position="138"/>
    </location>
</feature>
<feature type="transmembrane region" description="Helical" evidence="6">
    <location>
        <begin position="61"/>
        <end position="77"/>
    </location>
</feature>
<proteinExistence type="inferred from homology"/>
<dbReference type="GO" id="GO:0016020">
    <property type="term" value="C:membrane"/>
    <property type="evidence" value="ECO:0007669"/>
    <property type="project" value="UniProtKB-SubCell"/>
</dbReference>
<feature type="transmembrane region" description="Helical" evidence="6">
    <location>
        <begin position="263"/>
        <end position="285"/>
    </location>
</feature>
<keyword evidence="2 6" id="KW-0812">Transmembrane</keyword>
<dbReference type="PANTHER" id="PTHR33048">
    <property type="entry name" value="PTH11-LIKE INTEGRAL MEMBRANE PROTEIN (AFU_ORTHOLOGUE AFUA_5G11245)"/>
    <property type="match status" value="1"/>
</dbReference>
<evidence type="ECO:0000313" key="8">
    <source>
        <dbReference type="EMBL" id="PSN71300.1"/>
    </source>
</evidence>
<feature type="transmembrane region" description="Helical" evidence="6">
    <location>
        <begin position="192"/>
        <end position="210"/>
    </location>
</feature>
<organism evidence="8 9">
    <name type="scientific">Corynespora cassiicola Philippines</name>
    <dbReference type="NCBI Taxonomy" id="1448308"/>
    <lineage>
        <taxon>Eukaryota</taxon>
        <taxon>Fungi</taxon>
        <taxon>Dikarya</taxon>
        <taxon>Ascomycota</taxon>
        <taxon>Pezizomycotina</taxon>
        <taxon>Dothideomycetes</taxon>
        <taxon>Pleosporomycetidae</taxon>
        <taxon>Pleosporales</taxon>
        <taxon>Corynesporascaceae</taxon>
        <taxon>Corynespora</taxon>
    </lineage>
</organism>
<evidence type="ECO:0000313" key="9">
    <source>
        <dbReference type="Proteomes" id="UP000240883"/>
    </source>
</evidence>
<dbReference type="Pfam" id="PF20684">
    <property type="entry name" value="Fung_rhodopsin"/>
    <property type="match status" value="1"/>
</dbReference>
<dbReference type="EMBL" id="KZ678131">
    <property type="protein sequence ID" value="PSN71300.1"/>
    <property type="molecule type" value="Genomic_DNA"/>
</dbReference>
<comment type="similarity">
    <text evidence="5">Belongs to the SAT4 family.</text>
</comment>
<keyword evidence="9" id="KW-1185">Reference proteome</keyword>
<evidence type="ECO:0000256" key="2">
    <source>
        <dbReference type="ARBA" id="ARBA00022692"/>
    </source>
</evidence>
<dbReference type="InterPro" id="IPR052337">
    <property type="entry name" value="SAT4-like"/>
</dbReference>
<feature type="transmembrane region" description="Helical" evidence="6">
    <location>
        <begin position="27"/>
        <end position="49"/>
    </location>
</feature>
<dbReference type="OrthoDB" id="5401779at2759"/>
<comment type="subcellular location">
    <subcellularLocation>
        <location evidence="1">Membrane</location>
        <topology evidence="1">Multi-pass membrane protein</topology>
    </subcellularLocation>
</comment>
<protein>
    <recommendedName>
        <fullName evidence="7">Rhodopsin domain-containing protein</fullName>
    </recommendedName>
</protein>
<keyword evidence="4 6" id="KW-0472">Membrane</keyword>
<dbReference type="InterPro" id="IPR049326">
    <property type="entry name" value="Rhodopsin_dom_fungi"/>
</dbReference>
<feature type="domain" description="Rhodopsin" evidence="7">
    <location>
        <begin position="45"/>
        <end position="291"/>
    </location>
</feature>
<dbReference type="PANTHER" id="PTHR33048:SF129">
    <property type="entry name" value="INTEGRAL MEMBRANE PROTEIN-RELATED"/>
    <property type="match status" value="1"/>
</dbReference>
<accession>A0A2T2P0T7</accession>
<evidence type="ECO:0000256" key="3">
    <source>
        <dbReference type="ARBA" id="ARBA00022989"/>
    </source>
</evidence>
<evidence type="ECO:0000256" key="4">
    <source>
        <dbReference type="ARBA" id="ARBA00023136"/>
    </source>
</evidence>
<feature type="transmembrane region" description="Helical" evidence="6">
    <location>
        <begin position="145"/>
        <end position="167"/>
    </location>
</feature>
<evidence type="ECO:0000256" key="1">
    <source>
        <dbReference type="ARBA" id="ARBA00004141"/>
    </source>
</evidence>
<sequence>MGRVPTPEEVAAWPAPNYVNPITRRPLVLGVDIPLIFLVALVVSARFYSRTVIIRALGTDDWFMLAAGVFAIATYIMNCVSTQNEFQTGYHIFVGDLRPDILEDPVQTAQIAMSTQLNFVVITAFMKTSVLLTYLRIFISRQNKWFCYIMLSFTTVWALTSFFIALFQCTPVQSYWYIAEYPDRECIDVAPIYYVTGVLNIASDFLIFLWPARDLAKIHISFRQRVTLIIMFSLGVLICVAGVCRIWWTSIYMESYDTLWNGSTLYVIIAIETSFGICCGSLPACKPIMSKAFPRVFASTQHTSYPLSRKKPSKLDGQNFPFETITGGIIKEETYSVEYEAAQPQRNLSLHTVTTHIRAASKDDGLESPSSEDGIMGHKLIGEV</sequence>
<dbReference type="STRING" id="1448308.A0A2T2P0T7"/>
<reference evidence="8 9" key="1">
    <citation type="journal article" date="2018" name="Front. Microbiol.">
        <title>Genome-Wide Analysis of Corynespora cassiicola Leaf Fall Disease Putative Effectors.</title>
        <authorList>
            <person name="Lopez D."/>
            <person name="Ribeiro S."/>
            <person name="Label P."/>
            <person name="Fumanal B."/>
            <person name="Venisse J.S."/>
            <person name="Kohler A."/>
            <person name="de Oliveira R.R."/>
            <person name="Labutti K."/>
            <person name="Lipzen A."/>
            <person name="Lail K."/>
            <person name="Bauer D."/>
            <person name="Ohm R.A."/>
            <person name="Barry K.W."/>
            <person name="Spatafora J."/>
            <person name="Grigoriev I.V."/>
            <person name="Martin F.M."/>
            <person name="Pujade-Renaud V."/>
        </authorList>
    </citation>
    <scope>NUCLEOTIDE SEQUENCE [LARGE SCALE GENOMIC DNA]</scope>
    <source>
        <strain evidence="8 9">Philippines</strain>
    </source>
</reference>
<gene>
    <name evidence="8" type="ORF">BS50DRAFT_584806</name>
</gene>